<organism evidence="4 5">
    <name type="scientific">Ceratodon purpureus</name>
    <name type="common">Fire moss</name>
    <name type="synonym">Dicranum purpureum</name>
    <dbReference type="NCBI Taxonomy" id="3225"/>
    <lineage>
        <taxon>Eukaryota</taxon>
        <taxon>Viridiplantae</taxon>
        <taxon>Streptophyta</taxon>
        <taxon>Embryophyta</taxon>
        <taxon>Bryophyta</taxon>
        <taxon>Bryophytina</taxon>
        <taxon>Bryopsida</taxon>
        <taxon>Dicranidae</taxon>
        <taxon>Pseudoditrichales</taxon>
        <taxon>Ditrichaceae</taxon>
        <taxon>Ceratodon</taxon>
    </lineage>
</organism>
<comment type="caution">
    <text evidence="4">The sequence shown here is derived from an EMBL/GenBank/DDBJ whole genome shotgun (WGS) entry which is preliminary data.</text>
</comment>
<dbReference type="PANTHER" id="PTHR46146:SF3">
    <property type="entry name" value="SERINE_THREONINE-PROTEIN KINASE-LIKE PROTEIN CCR3-RELATED"/>
    <property type="match status" value="1"/>
</dbReference>
<dbReference type="PROSITE" id="PS50011">
    <property type="entry name" value="PROTEIN_KINASE_DOM"/>
    <property type="match status" value="1"/>
</dbReference>
<evidence type="ECO:0000259" key="3">
    <source>
        <dbReference type="PROSITE" id="PS50011"/>
    </source>
</evidence>
<dbReference type="Pfam" id="PF07714">
    <property type="entry name" value="PK_Tyr_Ser-Thr"/>
    <property type="match status" value="1"/>
</dbReference>
<accession>A0A8T0HH22</accession>
<feature type="signal peptide" evidence="2">
    <location>
        <begin position="1"/>
        <end position="34"/>
    </location>
</feature>
<keyword evidence="2" id="KW-0732">Signal</keyword>
<evidence type="ECO:0000256" key="1">
    <source>
        <dbReference type="ARBA" id="ARBA00023170"/>
    </source>
</evidence>
<evidence type="ECO:0000313" key="4">
    <source>
        <dbReference type="EMBL" id="KAG0570710.1"/>
    </source>
</evidence>
<feature type="domain" description="Protein kinase" evidence="3">
    <location>
        <begin position="1"/>
        <end position="270"/>
    </location>
</feature>
<dbReference type="SUPFAM" id="SSF56112">
    <property type="entry name" value="Protein kinase-like (PK-like)"/>
    <property type="match status" value="1"/>
</dbReference>
<dbReference type="EMBL" id="CM026427">
    <property type="protein sequence ID" value="KAG0570710.1"/>
    <property type="molecule type" value="Genomic_DNA"/>
</dbReference>
<dbReference type="Gene3D" id="1.10.510.10">
    <property type="entry name" value="Transferase(Phosphotransferase) domain 1"/>
    <property type="match status" value="1"/>
</dbReference>
<dbReference type="FunFam" id="1.10.510.10:FF:000146">
    <property type="entry name" value="LRR receptor-like serine/threonine-protein kinase IOS1"/>
    <property type="match status" value="1"/>
</dbReference>
<feature type="chain" id="PRO_5035724113" description="Protein kinase domain-containing protein" evidence="2">
    <location>
        <begin position="35"/>
        <end position="278"/>
    </location>
</feature>
<reference evidence="4 5" key="1">
    <citation type="submission" date="2020-06" db="EMBL/GenBank/DDBJ databases">
        <title>WGS assembly of Ceratodon purpureus strain R40.</title>
        <authorList>
            <person name="Carey S.B."/>
            <person name="Jenkins J."/>
            <person name="Shu S."/>
            <person name="Lovell J.T."/>
            <person name="Sreedasyam A."/>
            <person name="Maumus F."/>
            <person name="Tiley G.P."/>
            <person name="Fernandez-Pozo N."/>
            <person name="Barry K."/>
            <person name="Chen C."/>
            <person name="Wang M."/>
            <person name="Lipzen A."/>
            <person name="Daum C."/>
            <person name="Saski C.A."/>
            <person name="Payton A.C."/>
            <person name="Mcbreen J.C."/>
            <person name="Conrad R.E."/>
            <person name="Kollar L.M."/>
            <person name="Olsson S."/>
            <person name="Huttunen S."/>
            <person name="Landis J.B."/>
            <person name="Wickett N.J."/>
            <person name="Johnson M.G."/>
            <person name="Rensing S.A."/>
            <person name="Grimwood J."/>
            <person name="Schmutz J."/>
            <person name="Mcdaniel S.F."/>
        </authorList>
    </citation>
    <scope>NUCLEOTIDE SEQUENCE [LARGE SCALE GENOMIC DNA]</scope>
    <source>
        <strain evidence="4 5">R40</strain>
    </source>
</reference>
<dbReference type="PROSITE" id="PS00108">
    <property type="entry name" value="PROTEIN_KINASE_ST"/>
    <property type="match status" value="1"/>
</dbReference>
<dbReference type="Proteomes" id="UP000822688">
    <property type="component" value="Chromosome 6"/>
</dbReference>
<gene>
    <name evidence="4" type="ORF">KC19_6G182400</name>
</gene>
<proteinExistence type="predicted"/>
<dbReference type="Gene3D" id="3.30.200.20">
    <property type="entry name" value="Phosphorylase Kinase, domain 1"/>
    <property type="match status" value="1"/>
</dbReference>
<dbReference type="InterPro" id="IPR000719">
    <property type="entry name" value="Prot_kinase_dom"/>
</dbReference>
<evidence type="ECO:0000313" key="5">
    <source>
        <dbReference type="Proteomes" id="UP000822688"/>
    </source>
</evidence>
<sequence>AQAPRLKSFSFKLACLLKPWFLLLNLTFNPECYQTTVLSQVHHKNLVLLLGYCLEKGYNILVYEYVANGSLYDYLHGNAPRPGMLDWRMRLQIGLDVAQGLEYLHVGCTPSLIHRDVKSSNILLSAKYDAKVADFGLSKLMGNDASVMTLVKGTPSYIDPEYWATGTLSSKSDVYGFGVVLLELVTGRPPIQQSTSIHVEYRMMSHWVRTVLSGGGDIDTVLDPVLKFSVPAPNVEALWKVTELALQCVEPKGVHRPTMSMVVRELREAISLQEHVDK</sequence>
<dbReference type="InterPro" id="IPR001245">
    <property type="entry name" value="Ser-Thr/Tyr_kinase_cat_dom"/>
</dbReference>
<feature type="non-terminal residue" evidence="4">
    <location>
        <position position="1"/>
    </location>
</feature>
<dbReference type="InterPro" id="IPR011009">
    <property type="entry name" value="Kinase-like_dom_sf"/>
</dbReference>
<protein>
    <recommendedName>
        <fullName evidence="3">Protein kinase domain-containing protein</fullName>
    </recommendedName>
</protein>
<dbReference type="InterPro" id="IPR008271">
    <property type="entry name" value="Ser/Thr_kinase_AS"/>
</dbReference>
<evidence type="ECO:0000256" key="2">
    <source>
        <dbReference type="SAM" id="SignalP"/>
    </source>
</evidence>
<dbReference type="GO" id="GO:0005524">
    <property type="term" value="F:ATP binding"/>
    <property type="evidence" value="ECO:0007669"/>
    <property type="project" value="InterPro"/>
</dbReference>
<dbReference type="PANTHER" id="PTHR46146">
    <property type="entry name" value="SERINE/THREONINE-PROTEIN KINASE-LIKE PROTEIN CCR4"/>
    <property type="match status" value="1"/>
</dbReference>
<dbReference type="SMART" id="SM00220">
    <property type="entry name" value="S_TKc"/>
    <property type="match status" value="1"/>
</dbReference>
<name>A0A8T0HH22_CERPU</name>
<keyword evidence="1" id="KW-0675">Receptor</keyword>
<dbReference type="GO" id="GO:0004672">
    <property type="term" value="F:protein kinase activity"/>
    <property type="evidence" value="ECO:0007669"/>
    <property type="project" value="InterPro"/>
</dbReference>
<dbReference type="AlphaFoldDB" id="A0A8T0HH22"/>
<keyword evidence="5" id="KW-1185">Reference proteome</keyword>